<reference evidence="9" key="1">
    <citation type="submission" date="2021-01" db="EMBL/GenBank/DDBJ databases">
        <authorList>
            <person name="Corre E."/>
            <person name="Pelletier E."/>
            <person name="Niang G."/>
            <person name="Scheremetjew M."/>
            <person name="Finn R."/>
            <person name="Kale V."/>
            <person name="Holt S."/>
            <person name="Cochrane G."/>
            <person name="Meng A."/>
            <person name="Brown T."/>
            <person name="Cohen L."/>
        </authorList>
    </citation>
    <scope>NUCLEOTIDE SEQUENCE</scope>
    <source>
        <strain evidence="9">PLY429</strain>
    </source>
</reference>
<feature type="compositionally biased region" description="Polar residues" evidence="7">
    <location>
        <begin position="209"/>
        <end position="218"/>
    </location>
</feature>
<dbReference type="InterPro" id="IPR011009">
    <property type="entry name" value="Kinase-like_dom_sf"/>
</dbReference>
<keyword evidence="1" id="KW-0723">Serine/threonine-protein kinase</keyword>
<dbReference type="SMART" id="SM00220">
    <property type="entry name" value="S_TKc"/>
    <property type="match status" value="1"/>
</dbReference>
<dbReference type="PANTHER" id="PTHR44329:SF261">
    <property type="entry name" value="ZINC FINGER CONTAINING PROTEIN KINASE-RELATED"/>
    <property type="match status" value="1"/>
</dbReference>
<dbReference type="GO" id="GO:0004674">
    <property type="term" value="F:protein serine/threonine kinase activity"/>
    <property type="evidence" value="ECO:0007669"/>
    <property type="project" value="UniProtKB-KW"/>
</dbReference>
<gene>
    <name evidence="9" type="ORF">TCHU04912_LOCUS7306</name>
</gene>
<dbReference type="CDD" id="cd13999">
    <property type="entry name" value="STKc_MAP3K-like"/>
    <property type="match status" value="1"/>
</dbReference>
<dbReference type="InterPro" id="IPR000719">
    <property type="entry name" value="Prot_kinase_dom"/>
</dbReference>
<dbReference type="GO" id="GO:0005524">
    <property type="term" value="F:ATP binding"/>
    <property type="evidence" value="ECO:0007669"/>
    <property type="project" value="UniProtKB-UniRule"/>
</dbReference>
<evidence type="ECO:0000256" key="1">
    <source>
        <dbReference type="ARBA" id="ARBA00022527"/>
    </source>
</evidence>
<dbReference type="InterPro" id="IPR008271">
    <property type="entry name" value="Ser/Thr_kinase_AS"/>
</dbReference>
<dbReference type="InterPro" id="IPR000270">
    <property type="entry name" value="PB1_dom"/>
</dbReference>
<evidence type="ECO:0000259" key="8">
    <source>
        <dbReference type="PROSITE" id="PS50011"/>
    </source>
</evidence>
<dbReference type="Gene3D" id="1.10.510.10">
    <property type="entry name" value="Transferase(Phosphotransferase) domain 1"/>
    <property type="match status" value="1"/>
</dbReference>
<evidence type="ECO:0000256" key="7">
    <source>
        <dbReference type="SAM" id="MobiDB-lite"/>
    </source>
</evidence>
<evidence type="ECO:0000256" key="6">
    <source>
        <dbReference type="PROSITE-ProRule" id="PRU10141"/>
    </source>
</evidence>
<dbReference type="Pfam" id="PF07714">
    <property type="entry name" value="PK_Tyr_Ser-Thr"/>
    <property type="match status" value="1"/>
</dbReference>
<dbReference type="SMART" id="SM00666">
    <property type="entry name" value="PB1"/>
    <property type="match status" value="1"/>
</dbReference>
<keyword evidence="3 6" id="KW-0547">Nucleotide-binding</keyword>
<dbReference type="SUPFAM" id="SSF54277">
    <property type="entry name" value="CAD &amp; PB1 domains"/>
    <property type="match status" value="1"/>
</dbReference>
<dbReference type="InterPro" id="IPR017441">
    <property type="entry name" value="Protein_kinase_ATP_BS"/>
</dbReference>
<dbReference type="PANTHER" id="PTHR44329">
    <property type="entry name" value="SERINE/THREONINE-PROTEIN KINASE TNNI3K-RELATED"/>
    <property type="match status" value="1"/>
</dbReference>
<protein>
    <recommendedName>
        <fullName evidence="8">Protein kinase domain-containing protein</fullName>
    </recommendedName>
</protein>
<dbReference type="InterPro" id="IPR051681">
    <property type="entry name" value="Ser/Thr_Kinases-Pseudokinases"/>
</dbReference>
<evidence type="ECO:0000256" key="2">
    <source>
        <dbReference type="ARBA" id="ARBA00022679"/>
    </source>
</evidence>
<feature type="region of interest" description="Disordered" evidence="7">
    <location>
        <begin position="497"/>
        <end position="519"/>
    </location>
</feature>
<feature type="compositionally biased region" description="Polar residues" evidence="7">
    <location>
        <begin position="497"/>
        <end position="506"/>
    </location>
</feature>
<feature type="binding site" evidence="6">
    <location>
        <position position="560"/>
    </location>
    <ligand>
        <name>ATP</name>
        <dbReference type="ChEBI" id="CHEBI:30616"/>
    </ligand>
</feature>
<proteinExistence type="predicted"/>
<feature type="domain" description="Protein kinase" evidence="8">
    <location>
        <begin position="532"/>
        <end position="808"/>
    </location>
</feature>
<dbReference type="PROSITE" id="PS50011">
    <property type="entry name" value="PROTEIN_KINASE_DOM"/>
    <property type="match status" value="1"/>
</dbReference>
<dbReference type="AlphaFoldDB" id="A0A7S1SPL5"/>
<evidence type="ECO:0000313" key="9">
    <source>
        <dbReference type="EMBL" id="CAD9205071.1"/>
    </source>
</evidence>
<evidence type="ECO:0000256" key="5">
    <source>
        <dbReference type="ARBA" id="ARBA00022840"/>
    </source>
</evidence>
<name>A0A7S1SPL5_9CHLO</name>
<evidence type="ECO:0000256" key="4">
    <source>
        <dbReference type="ARBA" id="ARBA00022777"/>
    </source>
</evidence>
<dbReference type="InterPro" id="IPR001245">
    <property type="entry name" value="Ser-Thr/Tyr_kinase_cat_dom"/>
</dbReference>
<dbReference type="SUPFAM" id="SSF56112">
    <property type="entry name" value="Protein kinase-like (PK-like)"/>
    <property type="match status" value="1"/>
</dbReference>
<feature type="region of interest" description="Disordered" evidence="7">
    <location>
        <begin position="310"/>
        <end position="338"/>
    </location>
</feature>
<feature type="region of interest" description="Disordered" evidence="7">
    <location>
        <begin position="209"/>
        <end position="240"/>
    </location>
</feature>
<feature type="compositionally biased region" description="Polar residues" evidence="7">
    <location>
        <begin position="418"/>
        <end position="432"/>
    </location>
</feature>
<dbReference type="PRINTS" id="PR00109">
    <property type="entry name" value="TYRKINASE"/>
</dbReference>
<dbReference type="PROSITE" id="PS00107">
    <property type="entry name" value="PROTEIN_KINASE_ATP"/>
    <property type="match status" value="1"/>
</dbReference>
<organism evidence="9">
    <name type="scientific">Tetraselmis chuii</name>
    <dbReference type="NCBI Taxonomy" id="63592"/>
    <lineage>
        <taxon>Eukaryota</taxon>
        <taxon>Viridiplantae</taxon>
        <taxon>Chlorophyta</taxon>
        <taxon>core chlorophytes</taxon>
        <taxon>Chlorodendrophyceae</taxon>
        <taxon>Chlorodendrales</taxon>
        <taxon>Chlorodendraceae</taxon>
        <taxon>Tetraselmis</taxon>
    </lineage>
</organism>
<keyword evidence="5 6" id="KW-0067">ATP-binding</keyword>
<keyword evidence="2" id="KW-0808">Transferase</keyword>
<accession>A0A7S1SPL5</accession>
<evidence type="ECO:0000256" key="3">
    <source>
        <dbReference type="ARBA" id="ARBA00022741"/>
    </source>
</evidence>
<sequence length="809" mass="88091">MAPSGIMAMSASEQSLASFTSVSSGTGPDSDKVRLRFSYGGRIEQGVDGMYKYHGGHQYLDSVPRTWSYADLMFRLSEKVKDAVAVKYQLPGEDLDPDSLISVTDNSDLQEMFDEYVRALAQPGTPVKTFRLRVFLFRAQEDIFMPEHLLAMSRNSSERDLGNSSAAGSEHSGRRTSEHEDEVGELRNGIQLGKRISWSSFGSNVSSASQHSTVSKSSAPKPPTQPLKAMALDSPGGTDTASAWEDGFRAGQEASYFAEECMWEELLMKKLNRATKYCSFSELCDPDEDVGGSSGELRADAMAWVVKDEGHQEGQGSDGDTGMPDAKRRPMLSVPDRAPREYEASIAYAQYANGDEEDGQVGDGEKCQPPFLPNLGSDFGVVASQDEEQGEDHDRPGKSTATTGVKLPSQLGSDLGDDQSNLAPPSTTNNNGHLPAQRLTAASGIVRARPPPHRGPSYLLPGAGPGVTYLGAHGHRHVDHPVDELLEQSMQYGSLTPPSGMHSPTSPALHRQWSGSSSKSQHSVHYVPQEEVKQLCKIGEGAFGEVSLATAPIFGKVAVKWLKATKLGGRHSPAFWQEAELLSSLNHPNVIRFFGVVVENVASHNVVGIITEYMSGGSMSALLHTPPGLPLPPVIPLRRRAELALGAVNGMAYLHELRIVHFDLKPDNLLLDGDLYSATNVKVADFGLSKHKYTSYVSGCKDLRGTLPYMAPELVSDPDHVSEKADVWSMGIVLWELVARQVPYVELSPQQIVSGLMSGCLRPDTPDWVEDEWRLLVESCLVVNPQHRPSFRELAARLERVRDEAAFLA</sequence>
<dbReference type="Pfam" id="PF00564">
    <property type="entry name" value="PB1"/>
    <property type="match status" value="1"/>
</dbReference>
<dbReference type="PROSITE" id="PS00108">
    <property type="entry name" value="PROTEIN_KINASE_ST"/>
    <property type="match status" value="1"/>
</dbReference>
<dbReference type="EMBL" id="HBGG01014307">
    <property type="protein sequence ID" value="CAD9205071.1"/>
    <property type="molecule type" value="Transcribed_RNA"/>
</dbReference>
<keyword evidence="4" id="KW-0418">Kinase</keyword>
<feature type="region of interest" description="Disordered" evidence="7">
    <location>
        <begin position="355"/>
        <end position="435"/>
    </location>
</feature>
<feature type="region of interest" description="Disordered" evidence="7">
    <location>
        <begin position="155"/>
        <end position="186"/>
    </location>
</feature>